<sequence>MKNVLSVAAVSLAVTAVFALSVTPAFAESSKKLTDDADIITSSQEETIENNLKKCTLATGWDTIIYTNNNNVDSYDMEDYCNDYFDNHNYGCGDKKSGVMLTIDMSSREMYIITKDEAMYCFSDARTDDLLDSVQYELSSGNYDGACDEFVETVEQYYNAGVDTSKDASYSNIIEAQLTPLEKVIKGFLYGIVFMLMGGLAGFLVSLGVRYAYGKNGKGANYDLDKNSSLNLTESRDQFLYKNVTYTTVSSSSSSSSSHRSHRSSSSHRSSHSSHGGGGRHF</sequence>
<evidence type="ECO:0000313" key="5">
    <source>
        <dbReference type="EMBL" id="MBC5728441.1"/>
    </source>
</evidence>
<gene>
    <name evidence="5" type="ORF">H8R91_07895</name>
</gene>
<feature type="transmembrane region" description="Helical" evidence="2">
    <location>
        <begin position="188"/>
        <end position="209"/>
    </location>
</feature>
<evidence type="ECO:0000256" key="3">
    <source>
        <dbReference type="SAM" id="SignalP"/>
    </source>
</evidence>
<evidence type="ECO:0000256" key="1">
    <source>
        <dbReference type="SAM" id="MobiDB-lite"/>
    </source>
</evidence>
<proteinExistence type="predicted"/>
<evidence type="ECO:0000313" key="6">
    <source>
        <dbReference type="Proteomes" id="UP000636755"/>
    </source>
</evidence>
<evidence type="ECO:0000256" key="2">
    <source>
        <dbReference type="SAM" id="Phobius"/>
    </source>
</evidence>
<comment type="caution">
    <text evidence="5">The sequence shown here is derived from an EMBL/GenBank/DDBJ whole genome shotgun (WGS) entry which is preliminary data.</text>
</comment>
<feature type="chain" id="PRO_5046423587" evidence="3">
    <location>
        <begin position="28"/>
        <end position="282"/>
    </location>
</feature>
<dbReference type="RefSeq" id="WP_186935537.1">
    <property type="nucleotide sequence ID" value="NZ_JACOPS010000003.1"/>
</dbReference>
<feature type="domain" description="TPM" evidence="4">
    <location>
        <begin position="34"/>
        <end position="156"/>
    </location>
</feature>
<evidence type="ECO:0000259" key="4">
    <source>
        <dbReference type="Pfam" id="PF04536"/>
    </source>
</evidence>
<keyword evidence="2" id="KW-0472">Membrane</keyword>
<feature type="compositionally biased region" description="Basic residues" evidence="1">
    <location>
        <begin position="259"/>
        <end position="282"/>
    </location>
</feature>
<keyword evidence="3" id="KW-0732">Signal</keyword>
<dbReference type="InterPro" id="IPR007621">
    <property type="entry name" value="TPM_dom"/>
</dbReference>
<dbReference type="EMBL" id="JACOPS010000003">
    <property type="protein sequence ID" value="MBC5728441.1"/>
    <property type="molecule type" value="Genomic_DNA"/>
</dbReference>
<keyword evidence="2" id="KW-0812">Transmembrane</keyword>
<dbReference type="Proteomes" id="UP000636755">
    <property type="component" value="Unassembled WGS sequence"/>
</dbReference>
<name>A0ABR7HM01_9FIRM</name>
<protein>
    <submittedName>
        <fullName evidence="5">TPM domain-containing protein</fullName>
    </submittedName>
</protein>
<organism evidence="5 6">
    <name type="scientific">Ruminococcus intestinalis</name>
    <dbReference type="NCBI Taxonomy" id="2763066"/>
    <lineage>
        <taxon>Bacteria</taxon>
        <taxon>Bacillati</taxon>
        <taxon>Bacillota</taxon>
        <taxon>Clostridia</taxon>
        <taxon>Eubacteriales</taxon>
        <taxon>Oscillospiraceae</taxon>
        <taxon>Ruminococcus</taxon>
    </lineage>
</organism>
<feature type="signal peptide" evidence="3">
    <location>
        <begin position="1"/>
        <end position="27"/>
    </location>
</feature>
<accession>A0ABR7HM01</accession>
<keyword evidence="6" id="KW-1185">Reference proteome</keyword>
<feature type="region of interest" description="Disordered" evidence="1">
    <location>
        <begin position="249"/>
        <end position="282"/>
    </location>
</feature>
<reference evidence="5 6" key="1">
    <citation type="submission" date="2020-08" db="EMBL/GenBank/DDBJ databases">
        <title>Genome public.</title>
        <authorList>
            <person name="Liu C."/>
            <person name="Sun Q."/>
        </authorList>
    </citation>
    <scope>NUCLEOTIDE SEQUENCE [LARGE SCALE GENOMIC DNA]</scope>
    <source>
        <strain evidence="5 6">NSJ-71</strain>
    </source>
</reference>
<keyword evidence="2" id="KW-1133">Transmembrane helix</keyword>
<dbReference type="Pfam" id="PF04536">
    <property type="entry name" value="TPM_phosphatase"/>
    <property type="match status" value="1"/>
</dbReference>
<dbReference type="Gene3D" id="3.10.310.50">
    <property type="match status" value="1"/>
</dbReference>